<feature type="compositionally biased region" description="Basic and acidic residues" evidence="1">
    <location>
        <begin position="37"/>
        <end position="54"/>
    </location>
</feature>
<evidence type="ECO:0008006" key="5">
    <source>
        <dbReference type="Google" id="ProtNLM"/>
    </source>
</evidence>
<name>A0A6N7PQD1_9BACT</name>
<evidence type="ECO:0000256" key="1">
    <source>
        <dbReference type="SAM" id="MobiDB-lite"/>
    </source>
</evidence>
<reference evidence="3 4" key="1">
    <citation type="submission" date="2019-10" db="EMBL/GenBank/DDBJ databases">
        <title>A soil myxobacterium in the family Polyangiaceae.</title>
        <authorList>
            <person name="Li Y."/>
            <person name="Wang J."/>
        </authorList>
    </citation>
    <scope>NUCLEOTIDE SEQUENCE [LARGE SCALE GENOMIC DNA]</scope>
    <source>
        <strain evidence="3 4">DSM 14734</strain>
    </source>
</reference>
<gene>
    <name evidence="3" type="ORF">GF068_10805</name>
</gene>
<feature type="region of interest" description="Disordered" evidence="1">
    <location>
        <begin position="27"/>
        <end position="68"/>
    </location>
</feature>
<evidence type="ECO:0000313" key="3">
    <source>
        <dbReference type="EMBL" id="MRG92415.1"/>
    </source>
</evidence>
<protein>
    <recommendedName>
        <fullName evidence="5">Lipoprotein</fullName>
    </recommendedName>
</protein>
<feature type="signal peptide" evidence="2">
    <location>
        <begin position="1"/>
        <end position="25"/>
    </location>
</feature>
<accession>A0A6N7PQD1</accession>
<dbReference type="Proteomes" id="UP000440224">
    <property type="component" value="Unassembled WGS sequence"/>
</dbReference>
<evidence type="ECO:0000256" key="2">
    <source>
        <dbReference type="SAM" id="SignalP"/>
    </source>
</evidence>
<keyword evidence="2" id="KW-0732">Signal</keyword>
<dbReference type="AlphaFoldDB" id="A0A6N7PQD1"/>
<feature type="chain" id="PRO_5026766114" description="Lipoprotein" evidence="2">
    <location>
        <begin position="26"/>
        <end position="197"/>
    </location>
</feature>
<comment type="caution">
    <text evidence="3">The sequence shown here is derived from an EMBL/GenBank/DDBJ whole genome shotgun (WGS) entry which is preliminary data.</text>
</comment>
<keyword evidence="4" id="KW-1185">Reference proteome</keyword>
<sequence length="197" mass="20943">MMLRPSLWPSAALLLLLVASGCAGPGEGDDDAASFDRSSEVDKKNGSDAGRCEGGEALEPGSDVDPDDPCGSLLAEGEPLARAAWVSAPAPNFHITQPIGVSWFAEYAVRAPLDPQGDYTLELERCDRPARKQATCATSSLPLPEAACGTGFLRFGVDETQYRRGTNLYTFTLRLRRGCVVDSADAFSLTVEYAPSP</sequence>
<dbReference type="OrthoDB" id="5520281at2"/>
<organism evidence="3 4">
    <name type="scientific">Polyangium spumosum</name>
    <dbReference type="NCBI Taxonomy" id="889282"/>
    <lineage>
        <taxon>Bacteria</taxon>
        <taxon>Pseudomonadati</taxon>
        <taxon>Myxococcota</taxon>
        <taxon>Polyangia</taxon>
        <taxon>Polyangiales</taxon>
        <taxon>Polyangiaceae</taxon>
        <taxon>Polyangium</taxon>
    </lineage>
</organism>
<dbReference type="RefSeq" id="WP_153819300.1">
    <property type="nucleotide sequence ID" value="NZ_WJIE01000003.1"/>
</dbReference>
<evidence type="ECO:0000313" key="4">
    <source>
        <dbReference type="Proteomes" id="UP000440224"/>
    </source>
</evidence>
<dbReference type="EMBL" id="WJIE01000003">
    <property type="protein sequence ID" value="MRG92415.1"/>
    <property type="molecule type" value="Genomic_DNA"/>
</dbReference>
<dbReference type="PROSITE" id="PS51257">
    <property type="entry name" value="PROKAR_LIPOPROTEIN"/>
    <property type="match status" value="1"/>
</dbReference>
<proteinExistence type="predicted"/>